<dbReference type="Proteomes" id="UP001558613">
    <property type="component" value="Unassembled WGS sequence"/>
</dbReference>
<dbReference type="SUPFAM" id="SSF53098">
    <property type="entry name" value="Ribonuclease H-like"/>
    <property type="match status" value="1"/>
</dbReference>
<name>A0ABR3NRX7_9TELE</name>
<keyword evidence="2" id="KW-1185">Reference proteome</keyword>
<dbReference type="Gene3D" id="3.30.420.10">
    <property type="entry name" value="Ribonuclease H-like superfamily/Ribonuclease H"/>
    <property type="match status" value="1"/>
</dbReference>
<dbReference type="InterPro" id="IPR012337">
    <property type="entry name" value="RNaseH-like_sf"/>
</dbReference>
<reference evidence="1 2" key="1">
    <citation type="submission" date="2023-09" db="EMBL/GenBank/DDBJ databases">
        <authorList>
            <person name="Wang M."/>
        </authorList>
    </citation>
    <scope>NUCLEOTIDE SEQUENCE [LARGE SCALE GENOMIC DNA]</scope>
    <source>
        <strain evidence="1">GT-2023</strain>
        <tissue evidence="1">Liver</tissue>
    </source>
</reference>
<evidence type="ECO:0000313" key="2">
    <source>
        <dbReference type="Proteomes" id="UP001558613"/>
    </source>
</evidence>
<dbReference type="InterPro" id="IPR036397">
    <property type="entry name" value="RNaseH_sf"/>
</dbReference>
<proteinExistence type="predicted"/>
<accession>A0ABR3NRX7</accession>
<protein>
    <recommendedName>
        <fullName evidence="3">Integrase catalytic domain-containing protein</fullName>
    </recommendedName>
</protein>
<evidence type="ECO:0008006" key="3">
    <source>
        <dbReference type="Google" id="ProtNLM"/>
    </source>
</evidence>
<gene>
    <name evidence="1" type="ORF">QQF64_025953</name>
</gene>
<evidence type="ECO:0000313" key="1">
    <source>
        <dbReference type="EMBL" id="KAL1279280.1"/>
    </source>
</evidence>
<comment type="caution">
    <text evidence="1">The sequence shown here is derived from an EMBL/GenBank/DDBJ whole genome shotgun (WGS) entry which is preliminary data.</text>
</comment>
<organism evidence="1 2">
    <name type="scientific">Cirrhinus molitorella</name>
    <name type="common">mud carp</name>
    <dbReference type="NCBI Taxonomy" id="172907"/>
    <lineage>
        <taxon>Eukaryota</taxon>
        <taxon>Metazoa</taxon>
        <taxon>Chordata</taxon>
        <taxon>Craniata</taxon>
        <taxon>Vertebrata</taxon>
        <taxon>Euteleostomi</taxon>
        <taxon>Actinopterygii</taxon>
        <taxon>Neopterygii</taxon>
        <taxon>Teleostei</taxon>
        <taxon>Ostariophysi</taxon>
        <taxon>Cypriniformes</taxon>
        <taxon>Cyprinidae</taxon>
        <taxon>Labeoninae</taxon>
        <taxon>Labeonini</taxon>
        <taxon>Cirrhinus</taxon>
    </lineage>
</organism>
<dbReference type="EMBL" id="JAYMGO010000003">
    <property type="protein sequence ID" value="KAL1279280.1"/>
    <property type="molecule type" value="Genomic_DNA"/>
</dbReference>
<sequence length="96" mass="11068">MVVWCMEPHASWFQNVSSPNSLRSHMILIKAFYMTNLLSCIPRHSSRYPWEKVAIDIMGPFDAAPADCRFVVTLVDYYSKWPEIAFVSRPTTQAVI</sequence>